<dbReference type="InterPro" id="IPR006143">
    <property type="entry name" value="RND_pump_MFP"/>
</dbReference>
<feature type="transmembrane region" description="Helical" evidence="2">
    <location>
        <begin position="6"/>
        <end position="25"/>
    </location>
</feature>
<accession>A0ABS7Z6M4</accession>
<dbReference type="Gene3D" id="2.40.420.20">
    <property type="match status" value="1"/>
</dbReference>
<dbReference type="InterPro" id="IPR058792">
    <property type="entry name" value="Beta-barrel_RND_2"/>
</dbReference>
<evidence type="ECO:0000313" key="8">
    <source>
        <dbReference type="Proteomes" id="UP001165302"/>
    </source>
</evidence>
<protein>
    <submittedName>
        <fullName evidence="7">Efflux RND transporter periplasmic adaptor subunit</fullName>
    </submittedName>
</protein>
<feature type="domain" description="Multidrug resistance protein MdtA-like alpha-helical hairpin" evidence="3">
    <location>
        <begin position="107"/>
        <end position="163"/>
    </location>
</feature>
<dbReference type="PANTHER" id="PTHR30469">
    <property type="entry name" value="MULTIDRUG RESISTANCE PROTEIN MDTA"/>
    <property type="match status" value="1"/>
</dbReference>
<feature type="domain" description="CusB-like beta-barrel" evidence="5">
    <location>
        <begin position="208"/>
        <end position="276"/>
    </location>
</feature>
<evidence type="ECO:0000259" key="6">
    <source>
        <dbReference type="Pfam" id="PF25989"/>
    </source>
</evidence>
<feature type="domain" description="Multidrug resistance protein MdtA-like barrel-sandwich hybrid" evidence="4">
    <location>
        <begin position="72"/>
        <end position="194"/>
    </location>
</feature>
<dbReference type="InterPro" id="IPR058624">
    <property type="entry name" value="MdtA-like_HH"/>
</dbReference>
<dbReference type="Pfam" id="PF25917">
    <property type="entry name" value="BSH_RND"/>
    <property type="match status" value="1"/>
</dbReference>
<evidence type="ECO:0000259" key="3">
    <source>
        <dbReference type="Pfam" id="PF25876"/>
    </source>
</evidence>
<comment type="similarity">
    <text evidence="1">Belongs to the membrane fusion protein (MFP) (TC 8.A.1) family.</text>
</comment>
<keyword evidence="2" id="KW-0472">Membrane</keyword>
<keyword evidence="8" id="KW-1185">Reference proteome</keyword>
<dbReference type="PANTHER" id="PTHR30469:SF36">
    <property type="entry name" value="BLL3903 PROTEIN"/>
    <property type="match status" value="1"/>
</dbReference>
<dbReference type="NCBIfam" id="TIGR01730">
    <property type="entry name" value="RND_mfp"/>
    <property type="match status" value="1"/>
</dbReference>
<dbReference type="Pfam" id="PF25876">
    <property type="entry name" value="HH_MFP_RND"/>
    <property type="match status" value="1"/>
</dbReference>
<evidence type="ECO:0000259" key="4">
    <source>
        <dbReference type="Pfam" id="PF25917"/>
    </source>
</evidence>
<organism evidence="7 8">
    <name type="scientific">Sphingobacterium bovistauri</name>
    <dbReference type="NCBI Taxonomy" id="2781959"/>
    <lineage>
        <taxon>Bacteria</taxon>
        <taxon>Pseudomonadati</taxon>
        <taxon>Bacteroidota</taxon>
        <taxon>Sphingobacteriia</taxon>
        <taxon>Sphingobacteriales</taxon>
        <taxon>Sphingobacteriaceae</taxon>
        <taxon>Sphingobacterium</taxon>
    </lineage>
</organism>
<evidence type="ECO:0000259" key="5">
    <source>
        <dbReference type="Pfam" id="PF25954"/>
    </source>
</evidence>
<feature type="domain" description="YknX-like C-terminal permuted SH3-like" evidence="6">
    <location>
        <begin position="285"/>
        <end position="352"/>
    </location>
</feature>
<dbReference type="Pfam" id="PF25989">
    <property type="entry name" value="YknX_C"/>
    <property type="match status" value="1"/>
</dbReference>
<dbReference type="InterPro" id="IPR058625">
    <property type="entry name" value="MdtA-like_BSH"/>
</dbReference>
<dbReference type="EMBL" id="JADEYP010000022">
    <property type="protein sequence ID" value="MCA5005820.1"/>
    <property type="molecule type" value="Genomic_DNA"/>
</dbReference>
<dbReference type="Gene3D" id="2.40.50.100">
    <property type="match status" value="1"/>
</dbReference>
<evidence type="ECO:0000256" key="1">
    <source>
        <dbReference type="ARBA" id="ARBA00009477"/>
    </source>
</evidence>
<dbReference type="InterPro" id="IPR058637">
    <property type="entry name" value="YknX-like_C"/>
</dbReference>
<dbReference type="RefSeq" id="WP_225553936.1">
    <property type="nucleotide sequence ID" value="NZ_JADEYP010000022.1"/>
</dbReference>
<dbReference type="Gene3D" id="1.10.287.470">
    <property type="entry name" value="Helix hairpin bin"/>
    <property type="match status" value="1"/>
</dbReference>
<reference evidence="7" key="1">
    <citation type="submission" date="2020-10" db="EMBL/GenBank/DDBJ databases">
        <authorList>
            <person name="Lu T."/>
            <person name="Wang Q."/>
            <person name="Han X."/>
        </authorList>
    </citation>
    <scope>NUCLEOTIDE SEQUENCE</scope>
    <source>
        <strain evidence="7">WQ 366</strain>
    </source>
</reference>
<dbReference type="Pfam" id="PF25954">
    <property type="entry name" value="Beta-barrel_RND_2"/>
    <property type="match status" value="1"/>
</dbReference>
<name>A0ABS7Z6M4_9SPHI</name>
<comment type="caution">
    <text evidence="7">The sequence shown here is derived from an EMBL/GenBank/DDBJ whole genome shotgun (WGS) entry which is preliminary data.</text>
</comment>
<evidence type="ECO:0000256" key="2">
    <source>
        <dbReference type="SAM" id="Phobius"/>
    </source>
</evidence>
<keyword evidence="2" id="KW-0812">Transmembrane</keyword>
<proteinExistence type="inferred from homology"/>
<keyword evidence="2" id="KW-1133">Transmembrane helix</keyword>
<dbReference type="Proteomes" id="UP001165302">
    <property type="component" value="Unassembled WGS sequence"/>
</dbReference>
<evidence type="ECO:0000313" key="7">
    <source>
        <dbReference type="EMBL" id="MCA5005820.1"/>
    </source>
</evidence>
<sequence>MSKKSIIFILIGLLLVAGLVTYRIVTNTKKEETNKSAGGGKKGGGSQVYGRVIHGQPFADYLSLSGSIEANEVVELHSEVSGIVESLNFQEGSQISAGQVLVKINDAELRAQLAQARTRAQLAGENARRAKLLLEKEAISQEEYEIASADYRTAESQIQLINAQLSKTLVKAPFSGKIGLRNISKGSYITPATVIANLANTTQLKLLFSVPERYAYMVNKGMQVEFSIQGDEQKITASVYAIEPVIEANTRTLLVKALCKNNSSKLIPGVFANVTFPLETVDNGLLVPAEALIPIQNGKKIFVLRNGKAKEVIVETGGRTDADILITKGLVEGDTILTSGVMSLRDGSPVKVVLR</sequence>
<dbReference type="Gene3D" id="2.40.30.170">
    <property type="match status" value="1"/>
</dbReference>
<dbReference type="SUPFAM" id="SSF111369">
    <property type="entry name" value="HlyD-like secretion proteins"/>
    <property type="match status" value="1"/>
</dbReference>
<gene>
    <name evidence="7" type="ORF">IPZ78_11725</name>
</gene>